<sequence>MDLGTPLTTAQGQMNAVLAAQATTDAAPATPPPALNIGSHILGDVTIEYQTTHVGQ</sequence>
<dbReference type="EMBL" id="JBFOHK010000001">
    <property type="protein sequence ID" value="MEW9570777.1"/>
    <property type="molecule type" value="Genomic_DNA"/>
</dbReference>
<reference evidence="1 2" key="1">
    <citation type="submission" date="2024-06" db="EMBL/GenBank/DDBJ databases">
        <authorList>
            <person name="Woo H."/>
        </authorList>
    </citation>
    <scope>NUCLEOTIDE SEQUENCE [LARGE SCALE GENOMIC DNA]</scope>
    <source>
        <strain evidence="1 2">Si-c</strain>
    </source>
</reference>
<accession>A0ABV3QAH0</accession>
<evidence type="ECO:0000313" key="2">
    <source>
        <dbReference type="Proteomes" id="UP001556220"/>
    </source>
</evidence>
<name>A0ABV3QAH0_9GAMM</name>
<comment type="caution">
    <text evidence="1">The sequence shown here is derived from an EMBL/GenBank/DDBJ whole genome shotgun (WGS) entry which is preliminary data.</text>
</comment>
<gene>
    <name evidence="1" type="ORF">ABQJ54_03370</name>
</gene>
<keyword evidence="2" id="KW-1185">Reference proteome</keyword>
<organism evidence="1 2">
    <name type="scientific">Rhodanobacter lycopersici</name>
    <dbReference type="NCBI Taxonomy" id="3162487"/>
    <lineage>
        <taxon>Bacteria</taxon>
        <taxon>Pseudomonadati</taxon>
        <taxon>Pseudomonadota</taxon>
        <taxon>Gammaproteobacteria</taxon>
        <taxon>Lysobacterales</taxon>
        <taxon>Rhodanobacteraceae</taxon>
        <taxon>Rhodanobacter</taxon>
    </lineage>
</organism>
<evidence type="ECO:0000313" key="1">
    <source>
        <dbReference type="EMBL" id="MEW9570777.1"/>
    </source>
</evidence>
<dbReference type="Proteomes" id="UP001556220">
    <property type="component" value="Unassembled WGS sequence"/>
</dbReference>
<dbReference type="RefSeq" id="WP_367852850.1">
    <property type="nucleotide sequence ID" value="NZ_JBFOHK010000001.1"/>
</dbReference>
<protein>
    <submittedName>
        <fullName evidence="1">Uncharacterized protein</fullName>
    </submittedName>
</protein>
<proteinExistence type="predicted"/>